<reference evidence="1" key="1">
    <citation type="journal article" date="2015" name="ISME J.">
        <title>Draft Genome Sequence of Streptomyces incarnatus NRRL8089, which Produces the Nucleoside Antibiotic Sinefungin.</title>
        <authorList>
            <person name="Oshima K."/>
            <person name="Hattori M."/>
            <person name="Shimizu H."/>
            <person name="Fukuda K."/>
            <person name="Nemoto M."/>
            <person name="Inagaki K."/>
            <person name="Tamura T."/>
        </authorList>
    </citation>
    <scope>NUCLEOTIDE SEQUENCE</scope>
    <source>
        <strain evidence="1">FACHB-1277</strain>
    </source>
</reference>
<sequence>MAYSDFTFSKVKEAFQLTIDEKTNLFANTAKVAPSQILTTLLQENLSFAIAVGTEKARSEFIIAQVLGEVRRQLNYKISLFSGSEFTVDRDRGLTGFCDFLLSSSEEQLEITSPVVIIIEAKREDIFGGVGQCIAAMVAAQIFNEQHHNKIPIIYGVVTSGTNWRFIKLEKNLVQIDAIEYYISEVDKILGILLEPLRSVSQLVSV</sequence>
<comment type="caution">
    <text evidence="1">The sequence shown here is derived from an EMBL/GenBank/DDBJ whole genome shotgun (WGS) entry which is preliminary data.</text>
</comment>
<dbReference type="RefSeq" id="WP_190348944.1">
    <property type="nucleotide sequence ID" value="NZ_JACJPY010000001.1"/>
</dbReference>
<proteinExistence type="predicted"/>
<evidence type="ECO:0000313" key="1">
    <source>
        <dbReference type="EMBL" id="MBD2148603.1"/>
    </source>
</evidence>
<protein>
    <submittedName>
        <fullName evidence="1">Uncharacterized protein</fullName>
    </submittedName>
</protein>
<evidence type="ECO:0000313" key="2">
    <source>
        <dbReference type="Proteomes" id="UP000631421"/>
    </source>
</evidence>
<gene>
    <name evidence="1" type="ORF">H6F44_00440</name>
</gene>
<organism evidence="1 2">
    <name type="scientific">Pseudanabaena cinerea FACHB-1277</name>
    <dbReference type="NCBI Taxonomy" id="2949581"/>
    <lineage>
        <taxon>Bacteria</taxon>
        <taxon>Bacillati</taxon>
        <taxon>Cyanobacteriota</taxon>
        <taxon>Cyanophyceae</taxon>
        <taxon>Pseudanabaenales</taxon>
        <taxon>Pseudanabaenaceae</taxon>
        <taxon>Pseudanabaena</taxon>
        <taxon>Pseudanabaena cinerea</taxon>
    </lineage>
</organism>
<keyword evidence="2" id="KW-1185">Reference proteome</keyword>
<dbReference type="AlphaFoldDB" id="A0A926UPY1"/>
<dbReference type="Proteomes" id="UP000631421">
    <property type="component" value="Unassembled WGS sequence"/>
</dbReference>
<reference evidence="1" key="2">
    <citation type="submission" date="2020-08" db="EMBL/GenBank/DDBJ databases">
        <authorList>
            <person name="Chen M."/>
            <person name="Teng W."/>
            <person name="Zhao L."/>
            <person name="Hu C."/>
            <person name="Zhou Y."/>
            <person name="Han B."/>
            <person name="Song L."/>
            <person name="Shu W."/>
        </authorList>
    </citation>
    <scope>NUCLEOTIDE SEQUENCE</scope>
    <source>
        <strain evidence="1">FACHB-1277</strain>
    </source>
</reference>
<dbReference type="EMBL" id="JACJPY010000001">
    <property type="protein sequence ID" value="MBD2148603.1"/>
    <property type="molecule type" value="Genomic_DNA"/>
</dbReference>
<accession>A0A926UPY1</accession>
<name>A0A926UPY1_9CYAN</name>